<reference evidence="2 3" key="1">
    <citation type="journal article" date="2021" name="Sci. Rep.">
        <title>The genome of the diatom Chaetoceros tenuissimus carries an ancient integrated fragment of an extant virus.</title>
        <authorList>
            <person name="Hongo Y."/>
            <person name="Kimura K."/>
            <person name="Takaki Y."/>
            <person name="Yoshida Y."/>
            <person name="Baba S."/>
            <person name="Kobayashi G."/>
            <person name="Nagasaki K."/>
            <person name="Hano T."/>
            <person name="Tomaru Y."/>
        </authorList>
    </citation>
    <scope>NUCLEOTIDE SEQUENCE [LARGE SCALE GENOMIC DNA]</scope>
    <source>
        <strain evidence="2 3">NIES-3715</strain>
    </source>
</reference>
<evidence type="ECO:0000313" key="3">
    <source>
        <dbReference type="Proteomes" id="UP001054902"/>
    </source>
</evidence>
<evidence type="ECO:0000313" key="2">
    <source>
        <dbReference type="EMBL" id="GFH45500.1"/>
    </source>
</evidence>
<comment type="caution">
    <text evidence="2">The sequence shown here is derived from an EMBL/GenBank/DDBJ whole genome shotgun (WGS) entry which is preliminary data.</text>
</comment>
<dbReference type="EMBL" id="BLLK01000020">
    <property type="protein sequence ID" value="GFH45500.1"/>
    <property type="molecule type" value="Genomic_DNA"/>
</dbReference>
<dbReference type="AlphaFoldDB" id="A0AAD3H062"/>
<evidence type="ECO:0000256" key="1">
    <source>
        <dbReference type="SAM" id="Coils"/>
    </source>
</evidence>
<keyword evidence="3" id="KW-1185">Reference proteome</keyword>
<proteinExistence type="predicted"/>
<name>A0AAD3H062_9STRA</name>
<gene>
    <name evidence="2" type="ORF">CTEN210_01974</name>
</gene>
<dbReference type="Proteomes" id="UP001054902">
    <property type="component" value="Unassembled WGS sequence"/>
</dbReference>
<organism evidence="2 3">
    <name type="scientific">Chaetoceros tenuissimus</name>
    <dbReference type="NCBI Taxonomy" id="426638"/>
    <lineage>
        <taxon>Eukaryota</taxon>
        <taxon>Sar</taxon>
        <taxon>Stramenopiles</taxon>
        <taxon>Ochrophyta</taxon>
        <taxon>Bacillariophyta</taxon>
        <taxon>Coscinodiscophyceae</taxon>
        <taxon>Chaetocerotophycidae</taxon>
        <taxon>Chaetocerotales</taxon>
        <taxon>Chaetocerotaceae</taxon>
        <taxon>Chaetoceros</taxon>
    </lineage>
</organism>
<accession>A0AAD3H062</accession>
<feature type="coiled-coil region" evidence="1">
    <location>
        <begin position="117"/>
        <end position="177"/>
    </location>
</feature>
<keyword evidence="1" id="KW-0175">Coiled coil</keyword>
<sequence length="195" mass="22740">MASYASRRYNSYGRNDCEQCGKECDHTTSERCHGCYISLCSKCSKSEQCMICSKEEGSKILCEQCTVRCENCCGLILCGDCKIYHLKECNPTLFYSKIIKDELMKLEHEMRHVRHCITRLEVEVEETKESVQFAYDEQDRLECIRNLRELKLELLEAQDEETSLEDYKKKLLKERDDMLRGGEVGEDTLGKRAEK</sequence>
<protein>
    <submittedName>
        <fullName evidence="2">Uncharacterized protein</fullName>
    </submittedName>
</protein>